<gene>
    <name evidence="1" type="ORF">OIU85_018328</name>
</gene>
<dbReference type="AlphaFoldDB" id="A0A9Q0ZIW0"/>
<name>A0A9Q0ZIW0_SALVM</name>
<evidence type="ECO:0000313" key="1">
    <source>
        <dbReference type="EMBL" id="KAJ6736109.1"/>
    </source>
</evidence>
<accession>A0A9Q0ZIW0</accession>
<keyword evidence="2" id="KW-1185">Reference proteome</keyword>
<protein>
    <submittedName>
        <fullName evidence="1">Uncharacterized protein</fullName>
    </submittedName>
</protein>
<reference evidence="1" key="2">
    <citation type="journal article" date="2023" name="Int. J. Mol. Sci.">
        <title>De Novo Assembly and Annotation of 11 Diverse Shrub Willow (Salix) Genomes Reveals Novel Gene Organization in Sex-Linked Regions.</title>
        <authorList>
            <person name="Hyden B."/>
            <person name="Feng K."/>
            <person name="Yates T.B."/>
            <person name="Jawdy S."/>
            <person name="Cereghino C."/>
            <person name="Smart L.B."/>
            <person name="Muchero W."/>
        </authorList>
    </citation>
    <scope>NUCLEOTIDE SEQUENCE [LARGE SCALE GENOMIC DNA]</scope>
    <source>
        <tissue evidence="1">Shoot tip</tissue>
    </source>
</reference>
<evidence type="ECO:0000313" key="2">
    <source>
        <dbReference type="Proteomes" id="UP001151529"/>
    </source>
</evidence>
<sequence length="166" mass="18434">MGLGGGGDDVEVPSIKNREKLRQGFCYWVPITCGSDHKNFHTGGCLSELPQLWFLPLDLCDLMNHILLLAQPSKPKCIASEPAATQAMQGDISCFSLYQYSQAVSHSNVFLSSPLLYQDHPPAHMIRAVLAVIASGQCYLEDLNGNSVKFCYNHLPINDPVMIWRR</sequence>
<dbReference type="EMBL" id="JAPFFL010000003">
    <property type="protein sequence ID" value="KAJ6736109.1"/>
    <property type="molecule type" value="Genomic_DNA"/>
</dbReference>
<organism evidence="1 2">
    <name type="scientific">Salix viminalis</name>
    <name type="common">Common osier</name>
    <name type="synonym">Basket willow</name>
    <dbReference type="NCBI Taxonomy" id="40686"/>
    <lineage>
        <taxon>Eukaryota</taxon>
        <taxon>Viridiplantae</taxon>
        <taxon>Streptophyta</taxon>
        <taxon>Embryophyta</taxon>
        <taxon>Tracheophyta</taxon>
        <taxon>Spermatophyta</taxon>
        <taxon>Magnoliopsida</taxon>
        <taxon>eudicotyledons</taxon>
        <taxon>Gunneridae</taxon>
        <taxon>Pentapetalae</taxon>
        <taxon>rosids</taxon>
        <taxon>fabids</taxon>
        <taxon>Malpighiales</taxon>
        <taxon>Salicaceae</taxon>
        <taxon>Saliceae</taxon>
        <taxon>Salix</taxon>
    </lineage>
</organism>
<proteinExistence type="predicted"/>
<dbReference type="Proteomes" id="UP001151529">
    <property type="component" value="Chromosome 5"/>
</dbReference>
<comment type="caution">
    <text evidence="1">The sequence shown here is derived from an EMBL/GenBank/DDBJ whole genome shotgun (WGS) entry which is preliminary data.</text>
</comment>
<reference evidence="1" key="1">
    <citation type="submission" date="2022-11" db="EMBL/GenBank/DDBJ databases">
        <authorList>
            <person name="Hyden B.L."/>
            <person name="Feng K."/>
            <person name="Yates T."/>
            <person name="Jawdy S."/>
            <person name="Smart L.B."/>
            <person name="Muchero W."/>
        </authorList>
    </citation>
    <scope>NUCLEOTIDE SEQUENCE</scope>
    <source>
        <tissue evidence="1">Shoot tip</tissue>
    </source>
</reference>